<dbReference type="Pfam" id="PF13472">
    <property type="entry name" value="Lipase_GDSL_2"/>
    <property type="match status" value="1"/>
</dbReference>
<dbReference type="GO" id="GO:0004622">
    <property type="term" value="F:phosphatidylcholine lysophospholipase activity"/>
    <property type="evidence" value="ECO:0007669"/>
    <property type="project" value="TreeGrafter"/>
</dbReference>
<reference evidence="2 3" key="1">
    <citation type="submission" date="2016-02" db="EMBL/GenBank/DDBJ databases">
        <title>Draft genome sequence of Polaribacter atrinae KACC17473.</title>
        <authorList>
            <person name="Shin S.-K."/>
            <person name="Yi H."/>
        </authorList>
    </citation>
    <scope>NUCLEOTIDE SEQUENCE [LARGE SCALE GENOMIC DNA]</scope>
    <source>
        <strain evidence="2 3">KACC 17473</strain>
    </source>
</reference>
<dbReference type="SUPFAM" id="SSF52266">
    <property type="entry name" value="SGNH hydrolase"/>
    <property type="match status" value="1"/>
</dbReference>
<dbReference type="InterPro" id="IPR036514">
    <property type="entry name" value="SGNH_hydro_sf"/>
</dbReference>
<sequence length="206" mass="24119">MFWFHPDLERLENQIQELEYDPKTIFYGSSTITLWKNLATTFKEHYPINLGFGGSTLAACTWYFDRIFKNIKHIDAIVIYAGDNDLGEGRHPEEVLLFLENLLLKIKTKYGNINCTCISIKPSIARNHLQESINYTNKNIQKLMSKDDNFHFINIYDALLDKKGKPNSKYFEEDGLHFNTKGYSLLEKTLQKNPKIFPQKILQKIY</sequence>
<proteinExistence type="predicted"/>
<comment type="caution">
    <text evidence="2">The sequence shown here is derived from an EMBL/GenBank/DDBJ whole genome shotgun (WGS) entry which is preliminary data.</text>
</comment>
<dbReference type="RefSeq" id="WP_068449679.1">
    <property type="nucleotide sequence ID" value="NZ_CANKUV010000006.1"/>
</dbReference>
<dbReference type="OrthoDB" id="9790057at2"/>
<dbReference type="Gene3D" id="3.40.50.1110">
    <property type="entry name" value="SGNH hydrolase"/>
    <property type="match status" value="1"/>
</dbReference>
<evidence type="ECO:0000313" key="2">
    <source>
        <dbReference type="EMBL" id="OAD45047.1"/>
    </source>
</evidence>
<protein>
    <submittedName>
        <fullName evidence="2">GDSL family lipase</fullName>
    </submittedName>
</protein>
<feature type="domain" description="SGNH hydrolase-type esterase" evidence="1">
    <location>
        <begin position="33"/>
        <end position="184"/>
    </location>
</feature>
<accession>A0A176TAY9</accession>
<dbReference type="STRING" id="1333662.LPB303_08905"/>
<dbReference type="InterPro" id="IPR051532">
    <property type="entry name" value="Ester_Hydrolysis_Enzymes"/>
</dbReference>
<evidence type="ECO:0000259" key="1">
    <source>
        <dbReference type="Pfam" id="PF13472"/>
    </source>
</evidence>
<dbReference type="EMBL" id="LVWE01000032">
    <property type="protein sequence ID" value="OAD45047.1"/>
    <property type="molecule type" value="Genomic_DNA"/>
</dbReference>
<dbReference type="PANTHER" id="PTHR30383:SF5">
    <property type="entry name" value="SGNH HYDROLASE-TYPE ESTERASE DOMAIN-CONTAINING PROTEIN"/>
    <property type="match status" value="1"/>
</dbReference>
<dbReference type="InterPro" id="IPR013830">
    <property type="entry name" value="SGNH_hydro"/>
</dbReference>
<gene>
    <name evidence="2" type="ORF">LPB303_08905</name>
</gene>
<organism evidence="2 3">
    <name type="scientific">Polaribacter atrinae</name>
    <dbReference type="NCBI Taxonomy" id="1333662"/>
    <lineage>
        <taxon>Bacteria</taxon>
        <taxon>Pseudomonadati</taxon>
        <taxon>Bacteroidota</taxon>
        <taxon>Flavobacteriia</taxon>
        <taxon>Flavobacteriales</taxon>
        <taxon>Flavobacteriaceae</taxon>
    </lineage>
</organism>
<name>A0A176TAY9_9FLAO</name>
<dbReference type="AlphaFoldDB" id="A0A176TAY9"/>
<keyword evidence="3" id="KW-1185">Reference proteome</keyword>
<evidence type="ECO:0000313" key="3">
    <source>
        <dbReference type="Proteomes" id="UP000076923"/>
    </source>
</evidence>
<dbReference type="PANTHER" id="PTHR30383">
    <property type="entry name" value="THIOESTERASE 1/PROTEASE 1/LYSOPHOSPHOLIPASE L1"/>
    <property type="match status" value="1"/>
</dbReference>
<dbReference type="Proteomes" id="UP000076923">
    <property type="component" value="Unassembled WGS sequence"/>
</dbReference>